<evidence type="ECO:0000256" key="1">
    <source>
        <dbReference type="SAM" id="SignalP"/>
    </source>
</evidence>
<accession>A0AAQ0LP93</accession>
<dbReference type="InterPro" id="IPR050583">
    <property type="entry name" value="Mycobacterial_A85_antigen"/>
</dbReference>
<dbReference type="AlphaFoldDB" id="A0AAQ0LP93"/>
<dbReference type="PANTHER" id="PTHR48098">
    <property type="entry name" value="ENTEROCHELIN ESTERASE-RELATED"/>
    <property type="match status" value="1"/>
</dbReference>
<dbReference type="EMBL" id="QRWT01000004">
    <property type="protein sequence ID" value="RGT54766.1"/>
    <property type="molecule type" value="Genomic_DNA"/>
</dbReference>
<feature type="signal peptide" evidence="1">
    <location>
        <begin position="1"/>
        <end position="29"/>
    </location>
</feature>
<dbReference type="Pfam" id="PF00756">
    <property type="entry name" value="Esterase"/>
    <property type="match status" value="1"/>
</dbReference>
<sequence length="278" mass="31953">MNYSMIKNIAVFRNSLLLLLLFVNFVAHAAKVDTVLVHSAAMNKDIKVVVVVPQIEGPHPVAYLLHGYGGNEKTWFAIRPDLAQLADRYQMMFVCPNCESSWYWDSPKVPTIRYEMFTSKELIEYIDKHYDTRAHKQGRAITGLSMGGHGSMWLALRHADVYGAAGSTSGGLDIRPFPHDGVMRDLLGEESENQEIWNRYVAINQIERIKDGDLALIIDCGYDDFFFEVNNDFHKKLLKYNIGHDFLVRPGAHTVDYWYNAIVYQLLFFKNYFDDNNN</sequence>
<evidence type="ECO:0000313" key="2">
    <source>
        <dbReference type="EMBL" id="RGT54766.1"/>
    </source>
</evidence>
<dbReference type="GO" id="GO:0016747">
    <property type="term" value="F:acyltransferase activity, transferring groups other than amino-acyl groups"/>
    <property type="evidence" value="ECO:0007669"/>
    <property type="project" value="TreeGrafter"/>
</dbReference>
<dbReference type="SUPFAM" id="SSF53474">
    <property type="entry name" value="alpha/beta-Hydrolases"/>
    <property type="match status" value="1"/>
</dbReference>
<keyword evidence="1" id="KW-0732">Signal</keyword>
<reference evidence="2 3" key="1">
    <citation type="submission" date="2018-08" db="EMBL/GenBank/DDBJ databases">
        <title>A genome reference for cultivated species of the human gut microbiota.</title>
        <authorList>
            <person name="Zou Y."/>
            <person name="Xue W."/>
            <person name="Luo G."/>
        </authorList>
    </citation>
    <scope>NUCLEOTIDE SEQUENCE [LARGE SCALE GENOMIC DNA]</scope>
    <source>
        <strain evidence="2 3">AF19-10AC</strain>
    </source>
</reference>
<organism evidence="2 3">
    <name type="scientific">Bacteroides intestinalis</name>
    <dbReference type="NCBI Taxonomy" id="329854"/>
    <lineage>
        <taxon>Bacteria</taxon>
        <taxon>Pseudomonadati</taxon>
        <taxon>Bacteroidota</taxon>
        <taxon>Bacteroidia</taxon>
        <taxon>Bacteroidales</taxon>
        <taxon>Bacteroidaceae</taxon>
        <taxon>Bacteroides</taxon>
    </lineage>
</organism>
<dbReference type="Gene3D" id="3.40.50.1820">
    <property type="entry name" value="alpha/beta hydrolase"/>
    <property type="match status" value="1"/>
</dbReference>
<dbReference type="InterPro" id="IPR000801">
    <property type="entry name" value="Esterase-like"/>
</dbReference>
<gene>
    <name evidence="2" type="ORF">DWX27_06765</name>
</gene>
<proteinExistence type="predicted"/>
<name>A0AAQ0LP93_9BACE</name>
<feature type="chain" id="PRO_5042835985" evidence="1">
    <location>
        <begin position="30"/>
        <end position="278"/>
    </location>
</feature>
<dbReference type="PANTHER" id="PTHR48098:SF1">
    <property type="entry name" value="DIACYLGLYCEROL ACYLTRANSFERASE_MYCOLYLTRANSFERASE AG85A"/>
    <property type="match status" value="1"/>
</dbReference>
<comment type="caution">
    <text evidence="2">The sequence shown here is derived from an EMBL/GenBank/DDBJ whole genome shotgun (WGS) entry which is preliminary data.</text>
</comment>
<evidence type="ECO:0000313" key="3">
    <source>
        <dbReference type="Proteomes" id="UP000284772"/>
    </source>
</evidence>
<dbReference type="Proteomes" id="UP000284772">
    <property type="component" value="Unassembled WGS sequence"/>
</dbReference>
<protein>
    <submittedName>
        <fullName evidence="2">Esterase family protein</fullName>
    </submittedName>
</protein>
<dbReference type="InterPro" id="IPR029058">
    <property type="entry name" value="AB_hydrolase_fold"/>
</dbReference>